<dbReference type="AlphaFoldDB" id="A0A0G1DIL7"/>
<comment type="caution">
    <text evidence="3">The sequence shown here is derived from an EMBL/GenBank/DDBJ whole genome shotgun (WGS) entry which is preliminary data.</text>
</comment>
<dbReference type="InterPro" id="IPR050118">
    <property type="entry name" value="Pur/Pyrimidine_PRTase"/>
</dbReference>
<dbReference type="PANTHER" id="PTHR43864">
    <property type="entry name" value="HYPOXANTHINE/GUANINE PHOSPHORIBOSYLTRANSFERASE"/>
    <property type="match status" value="1"/>
</dbReference>
<name>A0A0G1DIL7_9BACT</name>
<dbReference type="CDD" id="cd06223">
    <property type="entry name" value="PRTases_typeI"/>
    <property type="match status" value="1"/>
</dbReference>
<dbReference type="PANTHER" id="PTHR43864:SF1">
    <property type="entry name" value="XANTHINE PHOSPHORIBOSYLTRANSFERASE"/>
    <property type="match status" value="1"/>
</dbReference>
<dbReference type="EMBL" id="LCEJ01000017">
    <property type="protein sequence ID" value="KKS70656.1"/>
    <property type="molecule type" value="Genomic_DNA"/>
</dbReference>
<evidence type="ECO:0000256" key="1">
    <source>
        <dbReference type="ARBA" id="ARBA00022679"/>
    </source>
</evidence>
<gene>
    <name evidence="3" type="ORF">UV41_C0017G0010</name>
</gene>
<keyword evidence="2" id="KW-0660">Purine salvage</keyword>
<evidence type="ECO:0000256" key="2">
    <source>
        <dbReference type="ARBA" id="ARBA00022726"/>
    </source>
</evidence>
<proteinExistence type="predicted"/>
<reference evidence="3 4" key="1">
    <citation type="journal article" date="2015" name="Nature">
        <title>rRNA introns, odd ribosomes, and small enigmatic genomes across a large radiation of phyla.</title>
        <authorList>
            <person name="Brown C.T."/>
            <person name="Hug L.A."/>
            <person name="Thomas B.C."/>
            <person name="Sharon I."/>
            <person name="Castelle C.J."/>
            <person name="Singh A."/>
            <person name="Wilkins M.J."/>
            <person name="Williams K.H."/>
            <person name="Banfield J.F."/>
        </authorList>
    </citation>
    <scope>NUCLEOTIDE SEQUENCE [LARGE SCALE GENOMIC DNA]</scope>
</reference>
<dbReference type="SUPFAM" id="SSF53271">
    <property type="entry name" value="PRTase-like"/>
    <property type="match status" value="1"/>
</dbReference>
<keyword evidence="1 3" id="KW-0808">Transferase</keyword>
<evidence type="ECO:0000313" key="4">
    <source>
        <dbReference type="Proteomes" id="UP000034785"/>
    </source>
</evidence>
<protein>
    <submittedName>
        <fullName evidence="3">Hypoxanthine/guanine phosphoribosyltransferase</fullName>
    </submittedName>
</protein>
<organism evidence="3 4">
    <name type="scientific">Candidatus Daviesbacteria bacterium GW2011_GWA2_42_7</name>
    <dbReference type="NCBI Taxonomy" id="1618425"/>
    <lineage>
        <taxon>Bacteria</taxon>
        <taxon>Candidatus Daviesiibacteriota</taxon>
    </lineage>
</organism>
<dbReference type="Gene3D" id="3.40.50.2020">
    <property type="match status" value="1"/>
</dbReference>
<dbReference type="InterPro" id="IPR029057">
    <property type="entry name" value="PRTase-like"/>
</dbReference>
<dbReference type="GO" id="GO:0006166">
    <property type="term" value="P:purine ribonucleoside salvage"/>
    <property type="evidence" value="ECO:0007669"/>
    <property type="project" value="UniProtKB-KW"/>
</dbReference>
<evidence type="ECO:0000313" key="3">
    <source>
        <dbReference type="EMBL" id="KKS70656.1"/>
    </source>
</evidence>
<sequence length="215" mass="23597">MLKLKSFDNYSIQEKLERIKKCFINKPIYYDKTGYPYSLFTLTDFYPPMEPSLIEDMADLIVYIGDFENIDLIVLEADRGGGPLTHAVSVRTKIPYTLANWYPSGGPGELSVEASVGFSGKGTIFINGIKKGKKVILIDDLLSSGGTASAIIQATIGGGAIIKQALFVAEKVSLNGRQELKKKYSIPIISLVQFIAEGGYTKEVVIGNGELYHFK</sequence>
<accession>A0A0G1DIL7</accession>
<dbReference type="Proteomes" id="UP000034785">
    <property type="component" value="Unassembled WGS sequence"/>
</dbReference>
<dbReference type="InterPro" id="IPR000836">
    <property type="entry name" value="PRTase_dom"/>
</dbReference>
<dbReference type="GO" id="GO:0016757">
    <property type="term" value="F:glycosyltransferase activity"/>
    <property type="evidence" value="ECO:0007669"/>
    <property type="project" value="UniProtKB-KW"/>
</dbReference>
<keyword evidence="3" id="KW-0328">Glycosyltransferase</keyword>